<dbReference type="OrthoDB" id="10403881at2759"/>
<feature type="coiled-coil region" evidence="1">
    <location>
        <begin position="411"/>
        <end position="449"/>
    </location>
</feature>
<evidence type="ECO:0000313" key="4">
    <source>
        <dbReference type="Proteomes" id="UP000799538"/>
    </source>
</evidence>
<sequence>MDENIDDDHSLADEPTMSLESTGTAGHFETATTVHVSTGTNAGLLPTKLFKLNFDSDALDTPGFAFLPHPSIQAKQSDPGKAAIVKKTMKDLKQKDKARSRSPATETRIACVPAKRKDFRPESHGYDQVHFSPPPTNNAHPRPGKKRKTDTDNDHFSTFMFDFANGLTKAAEDSDSTNDSQALNEVPTVGALRADGSVVLDHVKDCPNSNQQRTNEPLTSMSVDGETTWPGAGQDAIAAVNQSAAVSSSRGSSLPSCEDTDQASPSMNVIAPSIENDPQHDMTVSNVTSSEKSHERCSMPKDQPAALGRPIPQQIQRDTRSEYDDTAVDDSSEIDSTVHDANRGATSFSGIDEDIVKLASLDIDDLEQSIAQMNFPAFERDFLANMDLWKGQIMAWAKEKLAHYATHSQKLSKQNLRMQKQFQEIVKQENELRAQLATAEATLSGLGQENVSLSEDLLDQKTALADAHSILSECQKRLMEAQAASIDLAQYIDGLDAELIKFPAHLEHVQGQHAKALFALTKQLQDVTRDKGMVESELQNRTTEATQAREMIEQLKPDWVQLNGVLEELRKSFTSKLDDAFAKATSTERQATLEELAQMSNKFNTIERLGGAFREDLTRQLPQLRSIQKDVTELLARPVPQDPPAPLAVDDLVDKIKTLLNSVDSTMAQSFSPVAEHVKKLTENTAALSTMTEALRLKDTELKSHLGQIQDLQSHLTIASGDLQVTIQEKQFLQKENLRLTNENVSVKTEAATHRAGLADWKAEAALKQRLVESAESLLSEARKETEALQNKVEALQQAVDRNPAHEPAVNVSAIRREIQDEFCRLIIQKDRDVQRLQDDQHRSHTTEVHSLKSQVTVLKESHEGIQSKQSHTQNLYDTLAIDYKILTNERDRLQQAIGKAEAAKASANKLATKAAQDLALLRDEHRKLQSDHQSVLNEIVCVRKQLTTNGSACESSTLQQRITELESEAAAGKEASSKEIERLVQKCIELESYLEKMKHGMSKDQALVIDDTGDQDEHDDDVDGDDFEEEGDIEVQRSGTVGPNRPMTPQKDHRPSSAVANSGIKRQISSQHSLFDGDFSLSQGSPVDASAGNEASRKVTGEAHSCPKDLGETELSQDLTFNIGSYSQHNPATSSFEPSSAFQPSQIRPTESGDKPGQLPKINKRPALPVRNGGSSKPNSPDKPSKNTRRKSAVPIKTGTPLSGTSLSRPNFELGFASASRQPRRRHNDDPKYAQTFDKALNK</sequence>
<keyword evidence="4" id="KW-1185">Reference proteome</keyword>
<feature type="compositionally biased region" description="Polar residues" evidence="2">
    <location>
        <begin position="1115"/>
        <end position="1150"/>
    </location>
</feature>
<accession>A0A6A6GP96</accession>
<feature type="compositionally biased region" description="Basic and acidic residues" evidence="2">
    <location>
        <begin position="115"/>
        <end position="127"/>
    </location>
</feature>
<feature type="region of interest" description="Disordered" evidence="2">
    <location>
        <begin position="289"/>
        <end position="321"/>
    </location>
</feature>
<feature type="coiled-coil region" evidence="1">
    <location>
        <begin position="877"/>
        <end position="939"/>
    </location>
</feature>
<feature type="region of interest" description="Disordered" evidence="2">
    <location>
        <begin position="1"/>
        <end position="22"/>
    </location>
</feature>
<organism evidence="3 4">
    <name type="scientific">Elsinoe ampelina</name>
    <dbReference type="NCBI Taxonomy" id="302913"/>
    <lineage>
        <taxon>Eukaryota</taxon>
        <taxon>Fungi</taxon>
        <taxon>Dikarya</taxon>
        <taxon>Ascomycota</taxon>
        <taxon>Pezizomycotina</taxon>
        <taxon>Dothideomycetes</taxon>
        <taxon>Dothideomycetidae</taxon>
        <taxon>Myriangiales</taxon>
        <taxon>Elsinoaceae</taxon>
        <taxon>Elsinoe</taxon>
    </lineage>
</organism>
<feature type="compositionally biased region" description="Basic and acidic residues" evidence="2">
    <location>
        <begin position="1096"/>
        <end position="1112"/>
    </location>
</feature>
<feature type="compositionally biased region" description="Acidic residues" evidence="2">
    <location>
        <begin position="1012"/>
        <end position="1034"/>
    </location>
</feature>
<evidence type="ECO:0000256" key="1">
    <source>
        <dbReference type="SAM" id="Coils"/>
    </source>
</evidence>
<dbReference type="AlphaFoldDB" id="A0A6A6GP96"/>
<protein>
    <submittedName>
        <fullName evidence="3">Uncharacterized protein</fullName>
    </submittedName>
</protein>
<name>A0A6A6GP96_9PEZI</name>
<evidence type="ECO:0000313" key="3">
    <source>
        <dbReference type="EMBL" id="KAF2227582.1"/>
    </source>
</evidence>
<dbReference type="Gene3D" id="1.10.287.1490">
    <property type="match status" value="1"/>
</dbReference>
<keyword evidence="1" id="KW-0175">Coiled coil</keyword>
<proteinExistence type="predicted"/>
<feature type="coiled-coil region" evidence="1">
    <location>
        <begin position="723"/>
        <end position="799"/>
    </location>
</feature>
<gene>
    <name evidence="3" type="ORF">BDZ85DRAFT_5110</name>
</gene>
<dbReference type="Proteomes" id="UP000799538">
    <property type="component" value="Unassembled WGS sequence"/>
</dbReference>
<feature type="region of interest" description="Disordered" evidence="2">
    <location>
        <begin position="1011"/>
        <end position="1244"/>
    </location>
</feature>
<evidence type="ECO:0000256" key="2">
    <source>
        <dbReference type="SAM" id="MobiDB-lite"/>
    </source>
</evidence>
<reference evidence="4" key="1">
    <citation type="journal article" date="2020" name="Stud. Mycol.">
        <title>101 Dothideomycetes genomes: A test case for predicting lifestyles and emergence of pathogens.</title>
        <authorList>
            <person name="Haridas S."/>
            <person name="Albert R."/>
            <person name="Binder M."/>
            <person name="Bloem J."/>
            <person name="LaButti K."/>
            <person name="Salamov A."/>
            <person name="Andreopoulos B."/>
            <person name="Baker S."/>
            <person name="Barry K."/>
            <person name="Bills G."/>
            <person name="Bluhm B."/>
            <person name="Cannon C."/>
            <person name="Castanera R."/>
            <person name="Culley D."/>
            <person name="Daum C."/>
            <person name="Ezra D."/>
            <person name="Gonzalez J."/>
            <person name="Henrissat B."/>
            <person name="Kuo A."/>
            <person name="Liang C."/>
            <person name="Lipzen A."/>
            <person name="Lutzoni F."/>
            <person name="Magnuson J."/>
            <person name="Mondo S."/>
            <person name="Nolan M."/>
            <person name="Ohm R."/>
            <person name="Pangilinan J."/>
            <person name="Park H.-J."/>
            <person name="Ramirez L."/>
            <person name="Alfaro M."/>
            <person name="Sun H."/>
            <person name="Tritt A."/>
            <person name="Yoshinaga Y."/>
            <person name="Zwiers L.-H."/>
            <person name="Turgeon B."/>
            <person name="Goodwin S."/>
            <person name="Spatafora J."/>
            <person name="Crous P."/>
            <person name="Grigoriev I."/>
        </authorList>
    </citation>
    <scope>NUCLEOTIDE SEQUENCE [LARGE SCALE GENOMIC DNA]</scope>
    <source>
        <strain evidence="4">CECT 20119</strain>
    </source>
</reference>
<feature type="compositionally biased region" description="Polar residues" evidence="2">
    <location>
        <begin position="1201"/>
        <end position="1210"/>
    </location>
</feature>
<feature type="region of interest" description="Disordered" evidence="2">
    <location>
        <begin position="114"/>
        <end position="154"/>
    </location>
</feature>
<dbReference type="EMBL" id="ML992501">
    <property type="protein sequence ID" value="KAF2227582.1"/>
    <property type="molecule type" value="Genomic_DNA"/>
</dbReference>